<dbReference type="Proteomes" id="UP001595947">
    <property type="component" value="Unassembled WGS sequence"/>
</dbReference>
<name>A0ABV9YNP8_9PSEU</name>
<reference evidence="2" key="1">
    <citation type="journal article" date="2019" name="Int. J. Syst. Evol. Microbiol.">
        <title>The Global Catalogue of Microorganisms (GCM) 10K type strain sequencing project: providing services to taxonomists for standard genome sequencing and annotation.</title>
        <authorList>
            <consortium name="The Broad Institute Genomics Platform"/>
            <consortium name="The Broad Institute Genome Sequencing Center for Infectious Disease"/>
            <person name="Wu L."/>
            <person name="Ma J."/>
        </authorList>
    </citation>
    <scope>NUCLEOTIDE SEQUENCE [LARGE SCALE GENOMIC DNA]</scope>
    <source>
        <strain evidence="2">CGMCC 4.7093</strain>
    </source>
</reference>
<comment type="caution">
    <text evidence="1">The sequence shown here is derived from an EMBL/GenBank/DDBJ whole genome shotgun (WGS) entry which is preliminary data.</text>
</comment>
<evidence type="ECO:0000313" key="2">
    <source>
        <dbReference type="Proteomes" id="UP001595947"/>
    </source>
</evidence>
<accession>A0ABV9YNP8</accession>
<dbReference type="Pfam" id="PF08012">
    <property type="entry name" value="DUF1702"/>
    <property type="match status" value="1"/>
</dbReference>
<evidence type="ECO:0000313" key="1">
    <source>
        <dbReference type="EMBL" id="MFC5064231.1"/>
    </source>
</evidence>
<sequence>MSVSHALGALRRRVMTPNISETRVATRGFHVKSPEAVSTLETVGASFLDGFGEAVGSMSVPDVEVFLETVPPRFRGFAAEGAGMGLAVLDALPMTRPDRVDEFLARRGGDHVYMVLVGVGWAMARLPRMLWPRADRFDPMLRWLVLDGYGFHQAYFHTDSYVHGARPEVHLGWEPVDPHGYERRAADQGIGRALWFVAGTDPARAVELLRAYPGHRHADLWAGIGLAATYAGGSDASELGVLVEAAGPYRTDLAQGSAFAAEARLRAGLLVPHVSTATEVLAGTDPRSASEVCLRTRPSTAAAGADGEPAYETWRRAIGAALPTATSRAAGGF</sequence>
<dbReference type="RefSeq" id="WP_378037579.1">
    <property type="nucleotide sequence ID" value="NZ_JBHSIV010000021.1"/>
</dbReference>
<dbReference type="InterPro" id="IPR012964">
    <property type="entry name" value="DUF1702"/>
</dbReference>
<gene>
    <name evidence="1" type="ORF">ACFPBZ_18555</name>
</gene>
<dbReference type="EMBL" id="JBHSIV010000021">
    <property type="protein sequence ID" value="MFC5064231.1"/>
    <property type="molecule type" value="Genomic_DNA"/>
</dbReference>
<protein>
    <submittedName>
        <fullName evidence="1">DUF1702 family protein</fullName>
    </submittedName>
</protein>
<proteinExistence type="predicted"/>
<keyword evidence="2" id="KW-1185">Reference proteome</keyword>
<organism evidence="1 2">
    <name type="scientific">Actinomycetospora atypica</name>
    <dbReference type="NCBI Taxonomy" id="1290095"/>
    <lineage>
        <taxon>Bacteria</taxon>
        <taxon>Bacillati</taxon>
        <taxon>Actinomycetota</taxon>
        <taxon>Actinomycetes</taxon>
        <taxon>Pseudonocardiales</taxon>
        <taxon>Pseudonocardiaceae</taxon>
        <taxon>Actinomycetospora</taxon>
    </lineage>
</organism>